<accession>F2E5E8</accession>
<evidence type="ECO:0000256" key="1">
    <source>
        <dbReference type="ARBA" id="ARBA00023002"/>
    </source>
</evidence>
<protein>
    <submittedName>
        <fullName evidence="4">Predicted protein</fullName>
    </submittedName>
</protein>
<dbReference type="InterPro" id="IPR050425">
    <property type="entry name" value="NAD(P)_dehydrat-like"/>
</dbReference>
<dbReference type="GO" id="GO:0006694">
    <property type="term" value="P:steroid biosynthetic process"/>
    <property type="evidence" value="ECO:0007669"/>
    <property type="project" value="InterPro"/>
</dbReference>
<dbReference type="InterPro" id="IPR036291">
    <property type="entry name" value="NAD(P)-bd_dom_sf"/>
</dbReference>
<evidence type="ECO:0000256" key="2">
    <source>
        <dbReference type="SAM" id="MobiDB-lite"/>
    </source>
</evidence>
<dbReference type="PANTHER" id="PTHR10366">
    <property type="entry name" value="NAD DEPENDENT EPIMERASE/DEHYDRATASE"/>
    <property type="match status" value="1"/>
</dbReference>
<dbReference type="SUPFAM" id="SSF51735">
    <property type="entry name" value="NAD(P)-binding Rossmann-fold domains"/>
    <property type="match status" value="1"/>
</dbReference>
<sequence length="437" mass="47362">GRPVEQSAAQSPPTYLSYAAPASADSLSSAIIIHVSRSPATPRAPTVANRSTRTHATERLGGVMGVLRSTQSMQAEVEEMRAALFHGAGAGGAAGWRPSAGDNDVKRATGGDESAAGPRTVCVTGGISFVGFAIVDRLLRHGYTVRLALETQEDLDKLREMEMFGEDGRDGVWTVMANVMEPESLHRAFDGCAGVFHTSAFVDPGGMSGYTKHMASLEAQAAERVIEACVRTESVRKCVFTSSLLACVWRQSYPHERRGPTIVDENCWSDESFCRNNKLWFALGKTAAEKAAWRAARGRDLKLVTVCPALVTGPGFRRRNSTASIAYLKGSGVMLADGVLATANVETVAEAHVRAYEAMGDNTAGGRYICYDHVIQSAQEFAELERQLGIPSRTAATQSVGDDRPARFELCKRKLGRLMSSRRRCTYDDYYCPVTFE</sequence>
<dbReference type="InterPro" id="IPR002225">
    <property type="entry name" value="3Beta_OHSteriod_DH/Estase"/>
</dbReference>
<dbReference type="CDD" id="cd08958">
    <property type="entry name" value="FR_SDR_e"/>
    <property type="match status" value="1"/>
</dbReference>
<dbReference type="Gene3D" id="3.40.50.720">
    <property type="entry name" value="NAD(P)-binding Rossmann-like Domain"/>
    <property type="match status" value="1"/>
</dbReference>
<organism evidence="4">
    <name type="scientific">Hordeum vulgare subsp. vulgare</name>
    <name type="common">Domesticated barley</name>
    <dbReference type="NCBI Taxonomy" id="112509"/>
    <lineage>
        <taxon>Eukaryota</taxon>
        <taxon>Viridiplantae</taxon>
        <taxon>Streptophyta</taxon>
        <taxon>Embryophyta</taxon>
        <taxon>Tracheophyta</taxon>
        <taxon>Spermatophyta</taxon>
        <taxon>Magnoliopsida</taxon>
        <taxon>Liliopsida</taxon>
        <taxon>Poales</taxon>
        <taxon>Poaceae</taxon>
        <taxon>BOP clade</taxon>
        <taxon>Pooideae</taxon>
        <taxon>Triticodae</taxon>
        <taxon>Triticeae</taxon>
        <taxon>Hordeinae</taxon>
        <taxon>Hordeum</taxon>
    </lineage>
</organism>
<evidence type="ECO:0000259" key="3">
    <source>
        <dbReference type="Pfam" id="PF01073"/>
    </source>
</evidence>
<dbReference type="PANTHER" id="PTHR10366:SF822">
    <property type="entry name" value="CINNAMOYL-COA REDUCTASE-LIKE SNL6"/>
    <property type="match status" value="1"/>
</dbReference>
<evidence type="ECO:0000313" key="4">
    <source>
        <dbReference type="EMBL" id="BAK02570.1"/>
    </source>
</evidence>
<name>F2E5E8_HORVV</name>
<feature type="non-terminal residue" evidence="4">
    <location>
        <position position="1"/>
    </location>
</feature>
<dbReference type="Pfam" id="PF01073">
    <property type="entry name" value="3Beta_HSD"/>
    <property type="match status" value="1"/>
</dbReference>
<dbReference type="AlphaFoldDB" id="F2E5E8"/>
<reference evidence="4" key="1">
    <citation type="journal article" date="2011" name="Plant Physiol.">
        <title>Comprehensive sequence analysis of 24,783 barley full-length cDNAs derived from 12 clone libraries.</title>
        <authorList>
            <person name="Matsumoto T."/>
            <person name="Tanaka T."/>
            <person name="Sakai H."/>
            <person name="Amano N."/>
            <person name="Kanamori H."/>
            <person name="Kurita K."/>
            <person name="Kikuta A."/>
            <person name="Kamiya K."/>
            <person name="Yamamoto M."/>
            <person name="Ikawa H."/>
            <person name="Fujii N."/>
            <person name="Hori K."/>
            <person name="Itoh T."/>
            <person name="Sato K."/>
        </authorList>
    </citation>
    <scope>NUCLEOTIDE SEQUENCE</scope>
    <source>
        <tissue evidence="4">Shoot and root</tissue>
    </source>
</reference>
<dbReference type="FunFam" id="3.40.50.720:FF:000388">
    <property type="entry name" value="Cinnamoyl-CoA reductase-like SNL6"/>
    <property type="match status" value="1"/>
</dbReference>
<feature type="domain" description="3-beta hydroxysteroid dehydrogenase/isomerase" evidence="3">
    <location>
        <begin position="123"/>
        <end position="389"/>
    </location>
</feature>
<keyword evidence="1" id="KW-0560">Oxidoreductase</keyword>
<dbReference type="EMBL" id="AK371372">
    <property type="protein sequence ID" value="BAK02570.1"/>
    <property type="molecule type" value="mRNA"/>
</dbReference>
<feature type="region of interest" description="Disordered" evidence="2">
    <location>
        <begin position="92"/>
        <end position="116"/>
    </location>
</feature>
<proteinExistence type="evidence at transcript level"/>
<dbReference type="GO" id="GO:0016616">
    <property type="term" value="F:oxidoreductase activity, acting on the CH-OH group of donors, NAD or NADP as acceptor"/>
    <property type="evidence" value="ECO:0007669"/>
    <property type="project" value="InterPro"/>
</dbReference>